<keyword evidence="4" id="KW-0378">Hydrolase</keyword>
<evidence type="ECO:0000313" key="8">
    <source>
        <dbReference type="EMBL" id="BAT70882.1"/>
    </source>
</evidence>
<feature type="domain" description="Endoribonuclease YicC-like C-terminal" evidence="7">
    <location>
        <begin position="176"/>
        <end position="286"/>
    </location>
</feature>
<dbReference type="PANTHER" id="PTHR30636">
    <property type="entry name" value="UPF0701 PROTEIN YICC"/>
    <property type="match status" value="1"/>
</dbReference>
<evidence type="ECO:0000256" key="5">
    <source>
        <dbReference type="ARBA" id="ARBA00035648"/>
    </source>
</evidence>
<dbReference type="Pfam" id="PF03755">
    <property type="entry name" value="YicC-like_N"/>
    <property type="match status" value="1"/>
</dbReference>
<dbReference type="GO" id="GO:0004521">
    <property type="term" value="F:RNA endonuclease activity"/>
    <property type="evidence" value="ECO:0007669"/>
    <property type="project" value="InterPro"/>
</dbReference>
<name>A0A0S3QRD1_THET7</name>
<keyword evidence="3" id="KW-0255">Endonuclease</keyword>
<dbReference type="InterPro" id="IPR013551">
    <property type="entry name" value="YicC-like_C"/>
</dbReference>
<evidence type="ECO:0000256" key="1">
    <source>
        <dbReference type="ARBA" id="ARBA00001968"/>
    </source>
</evidence>
<sequence>MGALRSMTGFGRESITKDGITVKVEMKSVNHRHKEINIKLPRQLLFAEPHVRRVISESIERGKVDVYIQIEFEGLEGREVNLNRELAIALWNEVKAFAKDVGVPLPNLSSIIREALEIKSEVDEEKILPIILEATEEALQKLITFRTEEGERLKLDILKRLGKLEELVDKANSIADIAIEEAKQKLMDRLKELEIDDQRIAQEIAIMLDKLDVTEELVRLQSHFKAFEETVRQGSPCGRKLDFIIQEMLREANTLGVKAASVKLSMIVVELKTEIEKIREQVQNIE</sequence>
<dbReference type="InterPro" id="IPR005229">
    <property type="entry name" value="YicC/YloC-like"/>
</dbReference>
<dbReference type="PANTHER" id="PTHR30636:SF3">
    <property type="entry name" value="UPF0701 PROTEIN YICC"/>
    <property type="match status" value="1"/>
</dbReference>
<dbReference type="GO" id="GO:0016787">
    <property type="term" value="F:hydrolase activity"/>
    <property type="evidence" value="ECO:0007669"/>
    <property type="project" value="UniProtKB-KW"/>
</dbReference>
<accession>A0A0S3QRD1</accession>
<evidence type="ECO:0000256" key="4">
    <source>
        <dbReference type="ARBA" id="ARBA00022801"/>
    </source>
</evidence>
<dbReference type="InterPro" id="IPR013527">
    <property type="entry name" value="YicC-like_N"/>
</dbReference>
<evidence type="ECO:0008006" key="10">
    <source>
        <dbReference type="Google" id="ProtNLM"/>
    </source>
</evidence>
<evidence type="ECO:0000259" key="6">
    <source>
        <dbReference type="Pfam" id="PF03755"/>
    </source>
</evidence>
<evidence type="ECO:0000256" key="2">
    <source>
        <dbReference type="ARBA" id="ARBA00022722"/>
    </source>
</evidence>
<evidence type="ECO:0000259" key="7">
    <source>
        <dbReference type="Pfam" id="PF08340"/>
    </source>
</evidence>
<evidence type="ECO:0000256" key="3">
    <source>
        <dbReference type="ARBA" id="ARBA00022759"/>
    </source>
</evidence>
<comment type="similarity">
    <text evidence="5">Belongs to the YicC/YloC family.</text>
</comment>
<dbReference type="PATRIC" id="fig|1298851.3.peg.75"/>
<dbReference type="NCBIfam" id="TIGR00255">
    <property type="entry name" value="YicC/YloC family endoribonuclease"/>
    <property type="match status" value="1"/>
</dbReference>
<gene>
    <name evidence="8" type="ORF">TST_0072</name>
</gene>
<dbReference type="KEGG" id="ttk:TST_0072"/>
<dbReference type="EMBL" id="AP013035">
    <property type="protein sequence ID" value="BAT70882.1"/>
    <property type="molecule type" value="Genomic_DNA"/>
</dbReference>
<keyword evidence="2" id="KW-0540">Nuclease</keyword>
<dbReference type="RefSeq" id="WP_068548595.1">
    <property type="nucleotide sequence ID" value="NZ_AP013035.1"/>
</dbReference>
<dbReference type="STRING" id="1298851.TST_0072"/>
<evidence type="ECO:0000313" key="9">
    <source>
        <dbReference type="Proteomes" id="UP000063234"/>
    </source>
</evidence>
<protein>
    <recommendedName>
        <fullName evidence="10">YicC family protein</fullName>
    </recommendedName>
</protein>
<proteinExistence type="inferred from homology"/>
<feature type="domain" description="Endoribonuclease YicC-like N-terminal" evidence="6">
    <location>
        <begin position="4"/>
        <end position="154"/>
    </location>
</feature>
<keyword evidence="9" id="KW-1185">Reference proteome</keyword>
<dbReference type="OrthoDB" id="9771229at2"/>
<organism evidence="8 9">
    <name type="scientific">Thermosulfidibacter takaii (strain DSM 17441 / JCM 13301 / NBRC 103674 / ABI70S6)</name>
    <dbReference type="NCBI Taxonomy" id="1298851"/>
    <lineage>
        <taxon>Bacteria</taxon>
        <taxon>Pseudomonadati</taxon>
        <taxon>Thermosulfidibacterota</taxon>
        <taxon>Thermosulfidibacteria</taxon>
        <taxon>Thermosulfidibacterales</taxon>
        <taxon>Thermosulfidibacteraceae</taxon>
    </lineage>
</organism>
<reference evidence="9" key="1">
    <citation type="journal article" date="2018" name="Science">
        <title>A primordial and reversible TCA cycle in a facultatively chemolithoautotrophic thermophile.</title>
        <authorList>
            <person name="Nunoura T."/>
            <person name="Chikaraishi Y."/>
            <person name="Izaki R."/>
            <person name="Suwa T."/>
            <person name="Sato T."/>
            <person name="Harada T."/>
            <person name="Mori K."/>
            <person name="Kato Y."/>
            <person name="Miyazaki M."/>
            <person name="Shimamura S."/>
            <person name="Yanagawa K."/>
            <person name="Shuto A."/>
            <person name="Ohkouchi N."/>
            <person name="Fujita N."/>
            <person name="Takaki Y."/>
            <person name="Atomi H."/>
            <person name="Takai K."/>
        </authorList>
    </citation>
    <scope>NUCLEOTIDE SEQUENCE [LARGE SCALE GENOMIC DNA]</scope>
    <source>
        <strain evidence="9">DSM 17441 / JCM 13301 / NBRC 103674 / ABI70S6</strain>
    </source>
</reference>
<dbReference type="Pfam" id="PF08340">
    <property type="entry name" value="YicC-like_C"/>
    <property type="match status" value="1"/>
</dbReference>
<dbReference type="AlphaFoldDB" id="A0A0S3QRD1"/>
<comment type="cofactor">
    <cofactor evidence="1">
        <name>a divalent metal cation</name>
        <dbReference type="ChEBI" id="CHEBI:60240"/>
    </cofactor>
</comment>
<dbReference type="Proteomes" id="UP000063234">
    <property type="component" value="Chromosome"/>
</dbReference>